<evidence type="ECO:0000313" key="3">
    <source>
        <dbReference type="EMBL" id="CAH1390132.1"/>
    </source>
</evidence>
<evidence type="ECO:0000256" key="1">
    <source>
        <dbReference type="SAM" id="SignalP"/>
    </source>
</evidence>
<reference evidence="3" key="1">
    <citation type="submission" date="2022-01" db="EMBL/GenBank/DDBJ databases">
        <authorList>
            <person name="King R."/>
        </authorList>
    </citation>
    <scope>NUCLEOTIDE SEQUENCE</scope>
</reference>
<proteinExistence type="predicted"/>
<dbReference type="SUPFAM" id="SSF49842">
    <property type="entry name" value="TNF-like"/>
    <property type="match status" value="1"/>
</dbReference>
<protein>
    <recommendedName>
        <fullName evidence="2">C1q domain-containing protein</fullName>
    </recommendedName>
</protein>
<organism evidence="3 4">
    <name type="scientific">Nezara viridula</name>
    <name type="common">Southern green stink bug</name>
    <name type="synonym">Cimex viridulus</name>
    <dbReference type="NCBI Taxonomy" id="85310"/>
    <lineage>
        <taxon>Eukaryota</taxon>
        <taxon>Metazoa</taxon>
        <taxon>Ecdysozoa</taxon>
        <taxon>Arthropoda</taxon>
        <taxon>Hexapoda</taxon>
        <taxon>Insecta</taxon>
        <taxon>Pterygota</taxon>
        <taxon>Neoptera</taxon>
        <taxon>Paraneoptera</taxon>
        <taxon>Hemiptera</taxon>
        <taxon>Heteroptera</taxon>
        <taxon>Panheteroptera</taxon>
        <taxon>Pentatomomorpha</taxon>
        <taxon>Pentatomoidea</taxon>
        <taxon>Pentatomidae</taxon>
        <taxon>Pentatominae</taxon>
        <taxon>Nezara</taxon>
    </lineage>
</organism>
<accession>A0A9P0E811</accession>
<dbReference type="Gene3D" id="2.60.120.40">
    <property type="match status" value="1"/>
</dbReference>
<keyword evidence="4" id="KW-1185">Reference proteome</keyword>
<dbReference type="InterPro" id="IPR008983">
    <property type="entry name" value="Tumour_necrosis_fac-like_dom"/>
</dbReference>
<feature type="signal peptide" evidence="1">
    <location>
        <begin position="1"/>
        <end position="18"/>
    </location>
</feature>
<dbReference type="Proteomes" id="UP001152798">
    <property type="component" value="Chromosome 1"/>
</dbReference>
<dbReference type="PROSITE" id="PS50871">
    <property type="entry name" value="C1Q"/>
    <property type="match status" value="1"/>
</dbReference>
<keyword evidence="1" id="KW-0732">Signal</keyword>
<dbReference type="AlphaFoldDB" id="A0A9P0E811"/>
<gene>
    <name evidence="3" type="ORF">NEZAVI_LOCUS1384</name>
</gene>
<name>A0A9P0E811_NEZVI</name>
<sequence length="172" mass="17632">MKTVAGLILVTAVVLAMGATPEPPRSGVIGAKGLATAADCSGAVGFSATGLDRVHSSGLVSYRTTLVDRGVGFSRETGEFTVHCPGIYHVAFAAYSDQANTKIVLKKRTSNSTWTEVAGAGGNGSGGGSNQILLDLGVSDQTGVWLVSGDIAKEQDRAVPSTTFTAFRIAKK</sequence>
<dbReference type="EMBL" id="OV725077">
    <property type="protein sequence ID" value="CAH1390132.1"/>
    <property type="molecule type" value="Genomic_DNA"/>
</dbReference>
<dbReference type="SMART" id="SM00110">
    <property type="entry name" value="C1Q"/>
    <property type="match status" value="1"/>
</dbReference>
<feature type="chain" id="PRO_5040214636" description="C1q domain-containing protein" evidence="1">
    <location>
        <begin position="19"/>
        <end position="172"/>
    </location>
</feature>
<feature type="domain" description="C1q" evidence="2">
    <location>
        <begin position="39"/>
        <end position="172"/>
    </location>
</feature>
<dbReference type="InterPro" id="IPR001073">
    <property type="entry name" value="C1q_dom"/>
</dbReference>
<evidence type="ECO:0000259" key="2">
    <source>
        <dbReference type="PROSITE" id="PS50871"/>
    </source>
</evidence>
<evidence type="ECO:0000313" key="4">
    <source>
        <dbReference type="Proteomes" id="UP001152798"/>
    </source>
</evidence>
<dbReference type="OrthoDB" id="10070467at2759"/>
<dbReference type="Pfam" id="PF00386">
    <property type="entry name" value="C1q"/>
    <property type="match status" value="1"/>
</dbReference>